<proteinExistence type="predicted"/>
<protein>
    <submittedName>
        <fullName evidence="1">Uncharacterized protein</fullName>
    </submittedName>
</protein>
<name>A0A481ZD95_9VIRU</name>
<accession>A0A481ZD95</accession>
<sequence>MPFRDGRPYKEYDWIKLRYNTFLDSPGYAVVRDTTIKSVKGVVEFRQLLELTKEEIDSIMNGDRTCKEIVDEYQKANSLLITKVDRVHPDRRF</sequence>
<organism evidence="1">
    <name type="scientific">Pithovirus LCPAC406</name>
    <dbReference type="NCBI Taxonomy" id="2506599"/>
    <lineage>
        <taxon>Viruses</taxon>
        <taxon>Pithoviruses</taxon>
    </lineage>
</organism>
<dbReference type="EMBL" id="MK500606">
    <property type="protein sequence ID" value="QBK93878.1"/>
    <property type="molecule type" value="Genomic_DNA"/>
</dbReference>
<evidence type="ECO:0000313" key="1">
    <source>
        <dbReference type="EMBL" id="QBK93878.1"/>
    </source>
</evidence>
<gene>
    <name evidence="1" type="ORF">LCPAC406_01920</name>
</gene>
<reference evidence="1" key="1">
    <citation type="journal article" date="2019" name="MBio">
        <title>Virus Genomes from Deep Sea Sediments Expand the Ocean Megavirome and Support Independent Origins of Viral Gigantism.</title>
        <authorList>
            <person name="Backstrom D."/>
            <person name="Yutin N."/>
            <person name="Jorgensen S.L."/>
            <person name="Dharamshi J."/>
            <person name="Homa F."/>
            <person name="Zaremba-Niedwiedzka K."/>
            <person name="Spang A."/>
            <person name="Wolf Y.I."/>
            <person name="Koonin E.V."/>
            <person name="Ettema T.J."/>
        </authorList>
    </citation>
    <scope>NUCLEOTIDE SEQUENCE</scope>
</reference>